<organism evidence="2 3">
    <name type="scientific">Tanacetum coccineum</name>
    <dbReference type="NCBI Taxonomy" id="301880"/>
    <lineage>
        <taxon>Eukaryota</taxon>
        <taxon>Viridiplantae</taxon>
        <taxon>Streptophyta</taxon>
        <taxon>Embryophyta</taxon>
        <taxon>Tracheophyta</taxon>
        <taxon>Spermatophyta</taxon>
        <taxon>Magnoliopsida</taxon>
        <taxon>eudicotyledons</taxon>
        <taxon>Gunneridae</taxon>
        <taxon>Pentapetalae</taxon>
        <taxon>asterids</taxon>
        <taxon>campanulids</taxon>
        <taxon>Asterales</taxon>
        <taxon>Asteraceae</taxon>
        <taxon>Asteroideae</taxon>
        <taxon>Anthemideae</taxon>
        <taxon>Anthemidinae</taxon>
        <taxon>Tanacetum</taxon>
    </lineage>
</organism>
<gene>
    <name evidence="2" type="ORF">Tco_0629022</name>
</gene>
<reference evidence="2" key="1">
    <citation type="journal article" date="2022" name="Int. J. Mol. Sci.">
        <title>Draft Genome of Tanacetum Coccineum: Genomic Comparison of Closely Related Tanacetum-Family Plants.</title>
        <authorList>
            <person name="Yamashiro T."/>
            <person name="Shiraishi A."/>
            <person name="Nakayama K."/>
            <person name="Satake H."/>
        </authorList>
    </citation>
    <scope>NUCLEOTIDE SEQUENCE</scope>
</reference>
<dbReference type="EMBL" id="BQNB010008883">
    <property type="protein sequence ID" value="GJS55660.1"/>
    <property type="molecule type" value="Genomic_DNA"/>
</dbReference>
<reference evidence="2" key="2">
    <citation type="submission" date="2022-01" db="EMBL/GenBank/DDBJ databases">
        <authorList>
            <person name="Yamashiro T."/>
            <person name="Shiraishi A."/>
            <person name="Satake H."/>
            <person name="Nakayama K."/>
        </authorList>
    </citation>
    <scope>NUCLEOTIDE SEQUENCE</scope>
</reference>
<comment type="caution">
    <text evidence="2">The sequence shown here is derived from an EMBL/GenBank/DDBJ whole genome shotgun (WGS) entry which is preliminary data.</text>
</comment>
<evidence type="ECO:0000313" key="2">
    <source>
        <dbReference type="EMBL" id="GJS55660.1"/>
    </source>
</evidence>
<name>A0ABQ4WRX7_9ASTR</name>
<feature type="region of interest" description="Disordered" evidence="1">
    <location>
        <begin position="31"/>
        <end position="52"/>
    </location>
</feature>
<proteinExistence type="predicted"/>
<dbReference type="Proteomes" id="UP001151760">
    <property type="component" value="Unassembled WGS sequence"/>
</dbReference>
<protein>
    <submittedName>
        <fullName evidence="2">Uncharacterized protein</fullName>
    </submittedName>
</protein>
<evidence type="ECO:0000256" key="1">
    <source>
        <dbReference type="SAM" id="MobiDB-lite"/>
    </source>
</evidence>
<evidence type="ECO:0000313" key="3">
    <source>
        <dbReference type="Proteomes" id="UP001151760"/>
    </source>
</evidence>
<sequence length="167" mass="19345">MHSYWKNLGSQIEVCSEVRVFETQTQILKSNGRPENVDKDVPDSEREEGKNQRLRAHGLNGLEALKWEENEVKIIMDDERRRNTDWVIQYEKYVNVEMELFGSFEFMVCLAGNTPQFVGVAGFTWSEDEAEEEFKECTQKIIDVVQVITMGDERSLGMKGRSNEDVV</sequence>
<feature type="compositionally biased region" description="Basic and acidic residues" evidence="1">
    <location>
        <begin position="35"/>
        <end position="51"/>
    </location>
</feature>
<accession>A0ABQ4WRX7</accession>
<keyword evidence="3" id="KW-1185">Reference proteome</keyword>